<dbReference type="AlphaFoldDB" id="A0A2L2XEJ5"/>
<dbReference type="Gene3D" id="3.10.580.10">
    <property type="entry name" value="CBS-domain"/>
    <property type="match status" value="1"/>
</dbReference>
<dbReference type="Proteomes" id="UP000239549">
    <property type="component" value="Unassembled WGS sequence"/>
</dbReference>
<name>A0A2L2XEJ5_9FIRM</name>
<organism evidence="3 4">
    <name type="scientific">Desulfocucumis palustris</name>
    <dbReference type="NCBI Taxonomy" id="1898651"/>
    <lineage>
        <taxon>Bacteria</taxon>
        <taxon>Bacillati</taxon>
        <taxon>Bacillota</taxon>
        <taxon>Clostridia</taxon>
        <taxon>Eubacteriales</taxon>
        <taxon>Desulfocucumaceae</taxon>
        <taxon>Desulfocucumis</taxon>
    </lineage>
</organism>
<keyword evidence="4" id="KW-1185">Reference proteome</keyword>
<dbReference type="SMART" id="SM00116">
    <property type="entry name" value="CBS"/>
    <property type="match status" value="2"/>
</dbReference>
<evidence type="ECO:0000313" key="3">
    <source>
        <dbReference type="EMBL" id="GBF34552.1"/>
    </source>
</evidence>
<evidence type="ECO:0000259" key="2">
    <source>
        <dbReference type="PROSITE" id="PS51371"/>
    </source>
</evidence>
<dbReference type="InterPro" id="IPR000644">
    <property type="entry name" value="CBS_dom"/>
</dbReference>
<accession>A0A2L2XEJ5</accession>
<dbReference type="PROSITE" id="PS51371">
    <property type="entry name" value="CBS"/>
    <property type="match status" value="1"/>
</dbReference>
<dbReference type="RefSeq" id="WP_104372779.1">
    <property type="nucleotide sequence ID" value="NZ_BFAV01000141.1"/>
</dbReference>
<protein>
    <submittedName>
        <fullName evidence="3">CBS domain containing protein</fullName>
    </submittedName>
</protein>
<dbReference type="SUPFAM" id="SSF54631">
    <property type="entry name" value="CBS-domain pair"/>
    <property type="match status" value="1"/>
</dbReference>
<gene>
    <name evidence="3" type="ORF">DCCM_3671</name>
</gene>
<feature type="domain" description="CBS" evidence="2">
    <location>
        <begin position="11"/>
        <end position="82"/>
    </location>
</feature>
<dbReference type="OrthoDB" id="1787337at2"/>
<dbReference type="EMBL" id="BFAV01000141">
    <property type="protein sequence ID" value="GBF34552.1"/>
    <property type="molecule type" value="Genomic_DNA"/>
</dbReference>
<reference evidence="4" key="1">
    <citation type="submission" date="2018-02" db="EMBL/GenBank/DDBJ databases">
        <title>Genome sequence of Desulfocucumis palustris strain NAW-5.</title>
        <authorList>
            <person name="Watanabe M."/>
            <person name="Kojima H."/>
            <person name="Fukui M."/>
        </authorList>
    </citation>
    <scope>NUCLEOTIDE SEQUENCE [LARGE SCALE GENOMIC DNA]</scope>
    <source>
        <strain evidence="4">NAW-5</strain>
    </source>
</reference>
<keyword evidence="1" id="KW-0129">CBS domain</keyword>
<dbReference type="Pfam" id="PF00571">
    <property type="entry name" value="CBS"/>
    <property type="match status" value="2"/>
</dbReference>
<evidence type="ECO:0000256" key="1">
    <source>
        <dbReference type="PROSITE-ProRule" id="PRU00703"/>
    </source>
</evidence>
<comment type="caution">
    <text evidence="3">The sequence shown here is derived from an EMBL/GenBank/DDBJ whole genome shotgun (WGS) entry which is preliminary data.</text>
</comment>
<evidence type="ECO:0000313" key="4">
    <source>
        <dbReference type="Proteomes" id="UP000239549"/>
    </source>
</evidence>
<proteinExistence type="predicted"/>
<dbReference type="InterPro" id="IPR046342">
    <property type="entry name" value="CBS_dom_sf"/>
</dbReference>
<sequence>MPETKIVKDLMVPISEYPVVYEDLSLKEAIIILKNHLSRGKEHRSLMVFSKDKKVGGEERLVSILTVRDILNTIKRNRMIYENTELYTMSWAFFYHKTPLEQYTITRVGQAARPLVKAFLQDNDTVTRAIELMMTQNVNLIPVFRDKKAVGILRALDILDYIGDML</sequence>